<dbReference type="Gene3D" id="3.40.50.1820">
    <property type="entry name" value="alpha/beta hydrolase"/>
    <property type="match status" value="1"/>
</dbReference>
<evidence type="ECO:0000256" key="2">
    <source>
        <dbReference type="ARBA" id="ARBA00022487"/>
    </source>
</evidence>
<keyword evidence="2" id="KW-0719">Serine esterase</keyword>
<dbReference type="GO" id="GO:0045493">
    <property type="term" value="P:xylan catabolic process"/>
    <property type="evidence" value="ECO:0007669"/>
    <property type="project" value="UniProtKB-KW"/>
</dbReference>
<evidence type="ECO:0000256" key="10">
    <source>
        <dbReference type="RuleBase" id="RU361238"/>
    </source>
</evidence>
<sequence length="563" mass="61148">MHSLLSTMLPLAAAAGYASAAAISAGSSCHDLWEVAPKLLSDLEVYIAQDYPAGTNLTTKWATIAYPQPVPNLPDFCRFGAFIHTSEQNKVQFEVWLPPADVWSGRFGMAGNGGDSGGVNFPDMWGPLARHQMAIASTDTGHHGASGNGTFALNNPESQVDFGYRAVHLTTVYSKKIIEAYYGRAAKKSYWMGCSSGGKQGLKEAQMYPNDYDGILAGAAAQFWDRLSAQIWRINAIINPPDGPDYLTRADFDNVGAVVLAQCDEIDGLKDGLIASPLECKPDLRPIACDTAGSNSSSCLSAGKIAKMNLLYNDWYGLNNSFIYFNYLPGAEALPSFAVTGTPYSLAPDYFQYRAQQVVNATELSNFTVTDEAEFEKIVRQAIETNPGGITADDPDISDFLKHGKVLTYVGLSDTIIPPESSIWYRNLVYQAMGYPEDFDDYYRLFTVPGMGHCQNGPGAWHFGGAGERPLSLKGRQLPLKDDAEHDIVAALIDWVENGKAPEKIIGAKYTDDDKTKGVDFTRPHCVWPKQAIYKGKGDPNEASSFFCGHLGGSVMKPGVPGM</sequence>
<gene>
    <name evidence="11" type="ORF">Rhopal_005166-T1</name>
</gene>
<dbReference type="AlphaFoldDB" id="A0AAV5GHP8"/>
<dbReference type="PANTHER" id="PTHR33938:SF15">
    <property type="entry name" value="FERULOYL ESTERASE B-RELATED"/>
    <property type="match status" value="1"/>
</dbReference>
<evidence type="ECO:0000256" key="1">
    <source>
        <dbReference type="ARBA" id="ARBA00006249"/>
    </source>
</evidence>
<dbReference type="PANTHER" id="PTHR33938">
    <property type="entry name" value="FERULOYL ESTERASE B-RELATED"/>
    <property type="match status" value="1"/>
</dbReference>
<protein>
    <recommendedName>
        <fullName evidence="10">Carboxylic ester hydrolase</fullName>
        <ecNumber evidence="10">3.1.1.-</ecNumber>
    </recommendedName>
</protein>
<evidence type="ECO:0000313" key="11">
    <source>
        <dbReference type="EMBL" id="GJN92136.1"/>
    </source>
</evidence>
<keyword evidence="3" id="KW-0624">Polysaccharide degradation</keyword>
<keyword evidence="3" id="KW-0119">Carbohydrate metabolism</keyword>
<evidence type="ECO:0000256" key="9">
    <source>
        <dbReference type="ARBA" id="ARBA00034075"/>
    </source>
</evidence>
<evidence type="ECO:0000256" key="5">
    <source>
        <dbReference type="ARBA" id="ARBA00022729"/>
    </source>
</evidence>
<name>A0AAV5GHP8_9BASI</name>
<keyword evidence="7" id="KW-0106">Calcium</keyword>
<evidence type="ECO:0000256" key="6">
    <source>
        <dbReference type="ARBA" id="ARBA00022801"/>
    </source>
</evidence>
<dbReference type="EMBL" id="BQKY01000010">
    <property type="protein sequence ID" value="GJN92136.1"/>
    <property type="molecule type" value="Genomic_DNA"/>
</dbReference>
<evidence type="ECO:0000256" key="7">
    <source>
        <dbReference type="ARBA" id="ARBA00022837"/>
    </source>
</evidence>
<dbReference type="EC" id="3.1.1.-" evidence="10"/>
<keyword evidence="12" id="KW-1185">Reference proteome</keyword>
<organism evidence="11 12">
    <name type="scientific">Rhodotorula paludigena</name>
    <dbReference type="NCBI Taxonomy" id="86838"/>
    <lineage>
        <taxon>Eukaryota</taxon>
        <taxon>Fungi</taxon>
        <taxon>Dikarya</taxon>
        <taxon>Basidiomycota</taxon>
        <taxon>Pucciniomycotina</taxon>
        <taxon>Microbotryomycetes</taxon>
        <taxon>Sporidiobolales</taxon>
        <taxon>Sporidiobolaceae</taxon>
        <taxon>Rhodotorula</taxon>
    </lineage>
</organism>
<dbReference type="InterPro" id="IPR011118">
    <property type="entry name" value="Tannase/feruloyl_esterase"/>
</dbReference>
<dbReference type="Pfam" id="PF07519">
    <property type="entry name" value="Tannase"/>
    <property type="match status" value="1"/>
</dbReference>
<comment type="similarity">
    <text evidence="1 10">Belongs to the tannase family.</text>
</comment>
<keyword evidence="5 10" id="KW-0732">Signal</keyword>
<comment type="caution">
    <text evidence="11">The sequence shown here is derived from an EMBL/GenBank/DDBJ whole genome shotgun (WGS) entry which is preliminary data.</text>
</comment>
<reference evidence="11 12" key="1">
    <citation type="submission" date="2021-12" db="EMBL/GenBank/DDBJ databases">
        <title>High titer production of polyol ester of fatty acids by Rhodotorula paludigena BS15 towards product separation-free biomass refinery.</title>
        <authorList>
            <person name="Mano J."/>
            <person name="Ono H."/>
            <person name="Tanaka T."/>
            <person name="Naito K."/>
            <person name="Sushida H."/>
            <person name="Ike M."/>
            <person name="Tokuyasu K."/>
            <person name="Kitaoka M."/>
        </authorList>
    </citation>
    <scope>NUCLEOTIDE SEQUENCE [LARGE SCALE GENOMIC DNA]</scope>
    <source>
        <strain evidence="11 12">BS15</strain>
    </source>
</reference>
<comment type="catalytic activity">
    <reaction evidence="9">
        <text>feruloyl-polysaccharide + H2O = ferulate + polysaccharide.</text>
        <dbReference type="EC" id="3.1.1.73"/>
    </reaction>
</comment>
<keyword evidence="8" id="KW-1015">Disulfide bond</keyword>
<evidence type="ECO:0000256" key="4">
    <source>
        <dbReference type="ARBA" id="ARBA00022723"/>
    </source>
</evidence>
<feature type="signal peptide" evidence="10">
    <location>
        <begin position="1"/>
        <end position="20"/>
    </location>
</feature>
<keyword evidence="6 10" id="KW-0378">Hydrolase</keyword>
<keyword evidence="4" id="KW-0479">Metal-binding</keyword>
<proteinExistence type="inferred from homology"/>
<evidence type="ECO:0000256" key="3">
    <source>
        <dbReference type="ARBA" id="ARBA00022651"/>
    </source>
</evidence>
<dbReference type="Proteomes" id="UP001342314">
    <property type="component" value="Unassembled WGS sequence"/>
</dbReference>
<keyword evidence="3" id="KW-0858">Xylan degradation</keyword>
<evidence type="ECO:0000313" key="12">
    <source>
        <dbReference type="Proteomes" id="UP001342314"/>
    </source>
</evidence>
<dbReference type="SUPFAM" id="SSF53474">
    <property type="entry name" value="alpha/beta-Hydrolases"/>
    <property type="match status" value="1"/>
</dbReference>
<dbReference type="GO" id="GO:0046872">
    <property type="term" value="F:metal ion binding"/>
    <property type="evidence" value="ECO:0007669"/>
    <property type="project" value="UniProtKB-KW"/>
</dbReference>
<evidence type="ECO:0000256" key="8">
    <source>
        <dbReference type="ARBA" id="ARBA00023157"/>
    </source>
</evidence>
<accession>A0AAV5GHP8</accession>
<feature type="chain" id="PRO_5043107332" description="Carboxylic ester hydrolase" evidence="10">
    <location>
        <begin position="21"/>
        <end position="563"/>
    </location>
</feature>
<dbReference type="InterPro" id="IPR029058">
    <property type="entry name" value="AB_hydrolase_fold"/>
</dbReference>
<dbReference type="GO" id="GO:0030600">
    <property type="term" value="F:feruloyl esterase activity"/>
    <property type="evidence" value="ECO:0007669"/>
    <property type="project" value="UniProtKB-EC"/>
</dbReference>